<sequence>MTRGQVMFERVYLAGALAFLTLKAVTLLVNAASFPRLRSCPDQTTSDRISILVPARNEAENLRHTLPGLMTQGAFEVLLLDDQSQDQTAQVALQLGATVLKGHALPYGWLGKSWACWQLAAQARGDVLVFTDADVRWHEGALRAVHDTLMRHRADLLTVLPRPEGLTVGARLLTPLVDAVVLSYLPYPLLQSALPLATTANGQVMAFRRSAYLASGGHAKVRGDMLEDTQLARHLKATGGRVVQALGQDWIGVRMYGSYPDSVQGFGKNAVGVHLESRGLLVMLGLWHLMVYTVPWLLLLGGWGWTVVRVVGVLERTVVNVITGRKGPGDLAEGLLGPLTPLFALPAYVMALQPTVSWKGRQYRQQPARLKPFLRVGIHSKEQR</sequence>
<dbReference type="AlphaFoldDB" id="A0AAU7U539"/>
<keyword evidence="3" id="KW-0808">Transferase</keyword>
<dbReference type="EC" id="2.4.-.-" evidence="3"/>
<proteinExistence type="predicted"/>
<evidence type="ECO:0000259" key="2">
    <source>
        <dbReference type="Pfam" id="PF00535"/>
    </source>
</evidence>
<dbReference type="Pfam" id="PF00535">
    <property type="entry name" value="Glycos_transf_2"/>
    <property type="match status" value="1"/>
</dbReference>
<feature type="transmembrane region" description="Helical" evidence="1">
    <location>
        <begin position="279"/>
        <end position="299"/>
    </location>
</feature>
<reference evidence="3" key="1">
    <citation type="submission" date="2024-06" db="EMBL/GenBank/DDBJ databases">
        <title>Draft Genome Sequence of Deinococcus sonorensis Type Strain KR-87, a Biofilm Producing Representative of the Genus Deinococcus.</title>
        <authorList>
            <person name="Boren L.S."/>
            <person name="Grosso R.A."/>
            <person name="Hugenberg-Cox A.N."/>
            <person name="Hill J.T.E."/>
            <person name="Albert C.M."/>
            <person name="Tuohy J.M."/>
        </authorList>
    </citation>
    <scope>NUCLEOTIDE SEQUENCE</scope>
    <source>
        <strain evidence="3">KR-87</strain>
        <plasmid evidence="3">pDson04</plasmid>
    </source>
</reference>
<dbReference type="InterPro" id="IPR029044">
    <property type="entry name" value="Nucleotide-diphossugar_trans"/>
</dbReference>
<accession>A0AAU7U539</accession>
<name>A0AAU7U539_9DEIO</name>
<keyword evidence="3" id="KW-0328">Glycosyltransferase</keyword>
<dbReference type="CDD" id="cd00761">
    <property type="entry name" value="Glyco_tranf_GTA_type"/>
    <property type="match status" value="1"/>
</dbReference>
<dbReference type="SUPFAM" id="SSF53448">
    <property type="entry name" value="Nucleotide-diphospho-sugar transferases"/>
    <property type="match status" value="1"/>
</dbReference>
<evidence type="ECO:0000313" key="3">
    <source>
        <dbReference type="EMBL" id="XBV83475.1"/>
    </source>
</evidence>
<gene>
    <name evidence="3" type="ORF">ABOD76_00440</name>
</gene>
<geneLocation type="plasmid" evidence="3">
    <name>pDson04</name>
</geneLocation>
<keyword evidence="3" id="KW-0614">Plasmid</keyword>
<dbReference type="PANTHER" id="PTHR43646:SF3">
    <property type="entry name" value="SLR1566 PROTEIN"/>
    <property type="match status" value="1"/>
</dbReference>
<dbReference type="Gene3D" id="3.90.550.10">
    <property type="entry name" value="Spore Coat Polysaccharide Biosynthesis Protein SpsA, Chain A"/>
    <property type="match status" value="1"/>
</dbReference>
<keyword evidence="1" id="KW-0472">Membrane</keyword>
<dbReference type="InterPro" id="IPR001173">
    <property type="entry name" value="Glyco_trans_2-like"/>
</dbReference>
<feature type="domain" description="Glycosyltransferase 2-like" evidence="2">
    <location>
        <begin position="50"/>
        <end position="204"/>
    </location>
</feature>
<dbReference type="KEGG" id="dsc:ABOD76_00440"/>
<dbReference type="EMBL" id="CP158296">
    <property type="protein sequence ID" value="XBV83475.1"/>
    <property type="molecule type" value="Genomic_DNA"/>
</dbReference>
<keyword evidence="1" id="KW-0812">Transmembrane</keyword>
<protein>
    <submittedName>
        <fullName evidence="3">Glycosyltransferase family A protein</fullName>
        <ecNumber evidence="3">2.4.-.-</ecNumber>
    </submittedName>
</protein>
<keyword evidence="1" id="KW-1133">Transmembrane helix</keyword>
<dbReference type="PANTHER" id="PTHR43646">
    <property type="entry name" value="GLYCOSYLTRANSFERASE"/>
    <property type="match status" value="1"/>
</dbReference>
<organism evidence="3">
    <name type="scientific">Deinococcus sonorensis KR-87</name>
    <dbReference type="NCBI Taxonomy" id="694439"/>
    <lineage>
        <taxon>Bacteria</taxon>
        <taxon>Thermotogati</taxon>
        <taxon>Deinococcota</taxon>
        <taxon>Deinococci</taxon>
        <taxon>Deinococcales</taxon>
        <taxon>Deinococcaceae</taxon>
        <taxon>Deinococcus</taxon>
    </lineage>
</organism>
<evidence type="ECO:0000256" key="1">
    <source>
        <dbReference type="SAM" id="Phobius"/>
    </source>
</evidence>
<dbReference type="RefSeq" id="WP_350240981.1">
    <property type="nucleotide sequence ID" value="NZ_CP158296.1"/>
</dbReference>
<dbReference type="GO" id="GO:0016757">
    <property type="term" value="F:glycosyltransferase activity"/>
    <property type="evidence" value="ECO:0007669"/>
    <property type="project" value="UniProtKB-KW"/>
</dbReference>